<sequence length="9" mass="920">MGRNSGVLS</sequence>
<dbReference type="EMBL" id="CAJNOJ010001835">
    <property type="protein sequence ID" value="CAF1555230.1"/>
    <property type="molecule type" value="Genomic_DNA"/>
</dbReference>
<gene>
    <name evidence="1" type="ORF">EDS130_LOCUS46260</name>
</gene>
<organism evidence="1 2">
    <name type="scientific">Adineta ricciae</name>
    <name type="common">Rotifer</name>
    <dbReference type="NCBI Taxonomy" id="249248"/>
    <lineage>
        <taxon>Eukaryota</taxon>
        <taxon>Metazoa</taxon>
        <taxon>Spiralia</taxon>
        <taxon>Gnathifera</taxon>
        <taxon>Rotifera</taxon>
        <taxon>Eurotatoria</taxon>
        <taxon>Bdelloidea</taxon>
        <taxon>Adinetida</taxon>
        <taxon>Adinetidae</taxon>
        <taxon>Adineta</taxon>
    </lineage>
</organism>
<reference evidence="1" key="1">
    <citation type="submission" date="2021-02" db="EMBL/GenBank/DDBJ databases">
        <authorList>
            <person name="Nowell W R."/>
        </authorList>
    </citation>
    <scope>NUCLEOTIDE SEQUENCE</scope>
</reference>
<accession>A0A815XB67</accession>
<protein>
    <submittedName>
        <fullName evidence="1">Uncharacterized protein</fullName>
    </submittedName>
</protein>
<name>A0A815XB67_ADIRI</name>
<proteinExistence type="predicted"/>
<dbReference type="Proteomes" id="UP000663852">
    <property type="component" value="Unassembled WGS sequence"/>
</dbReference>
<feature type="non-terminal residue" evidence="1">
    <location>
        <position position="9"/>
    </location>
</feature>
<comment type="caution">
    <text evidence="1">The sequence shown here is derived from an EMBL/GenBank/DDBJ whole genome shotgun (WGS) entry which is preliminary data.</text>
</comment>
<evidence type="ECO:0000313" key="2">
    <source>
        <dbReference type="Proteomes" id="UP000663852"/>
    </source>
</evidence>
<evidence type="ECO:0000313" key="1">
    <source>
        <dbReference type="EMBL" id="CAF1555230.1"/>
    </source>
</evidence>